<evidence type="ECO:0000256" key="6">
    <source>
        <dbReference type="ARBA" id="ARBA00022840"/>
    </source>
</evidence>
<evidence type="ECO:0000256" key="1">
    <source>
        <dbReference type="ARBA" id="ARBA00008894"/>
    </source>
</evidence>
<dbReference type="Gene3D" id="3.40.50.300">
    <property type="entry name" value="P-loop containing nucleotide triphosphate hydrolases"/>
    <property type="match status" value="1"/>
</dbReference>
<evidence type="ECO:0000256" key="4">
    <source>
        <dbReference type="ARBA" id="ARBA00022741"/>
    </source>
</evidence>
<dbReference type="InterPro" id="IPR036388">
    <property type="entry name" value="WH-like_DNA-bd_sf"/>
</dbReference>
<dbReference type="Pfam" id="PF00931">
    <property type="entry name" value="NB-ARC"/>
    <property type="match status" value="1"/>
</dbReference>
<evidence type="ECO:0000256" key="2">
    <source>
        <dbReference type="ARBA" id="ARBA00022614"/>
    </source>
</evidence>
<organism evidence="9 10">
    <name type="scientific">Capsicum baccatum</name>
    <name type="common">Peruvian pepper</name>
    <dbReference type="NCBI Taxonomy" id="33114"/>
    <lineage>
        <taxon>Eukaryota</taxon>
        <taxon>Viridiplantae</taxon>
        <taxon>Streptophyta</taxon>
        <taxon>Embryophyta</taxon>
        <taxon>Tracheophyta</taxon>
        <taxon>Spermatophyta</taxon>
        <taxon>Magnoliopsida</taxon>
        <taxon>eudicotyledons</taxon>
        <taxon>Gunneridae</taxon>
        <taxon>Pentapetalae</taxon>
        <taxon>asterids</taxon>
        <taxon>lamiids</taxon>
        <taxon>Solanales</taxon>
        <taxon>Solanaceae</taxon>
        <taxon>Solanoideae</taxon>
        <taxon>Capsiceae</taxon>
        <taxon>Capsicum</taxon>
    </lineage>
</organism>
<evidence type="ECO:0000313" key="10">
    <source>
        <dbReference type="Proteomes" id="UP000224567"/>
    </source>
</evidence>
<dbReference type="PANTHER" id="PTHR36766">
    <property type="entry name" value="PLANT BROAD-SPECTRUM MILDEW RESISTANCE PROTEIN RPW8"/>
    <property type="match status" value="1"/>
</dbReference>
<keyword evidence="4" id="KW-0547">Nucleotide-binding</keyword>
<dbReference type="GO" id="GO:0005524">
    <property type="term" value="F:ATP binding"/>
    <property type="evidence" value="ECO:0007669"/>
    <property type="project" value="UniProtKB-KW"/>
</dbReference>
<name>A0A2G2VQ61_CAPBA</name>
<dbReference type="PANTHER" id="PTHR36766:SF51">
    <property type="entry name" value="DISEASE RESISTANCE RPP13-LIKE PROTEIN 1"/>
    <property type="match status" value="1"/>
</dbReference>
<keyword evidence="2" id="KW-0433">Leucine-rich repeat</keyword>
<comment type="caution">
    <text evidence="9">The sequence shown here is derived from an EMBL/GenBank/DDBJ whole genome shotgun (WGS) entry which is preliminary data.</text>
</comment>
<keyword evidence="7" id="KW-0175">Coiled coil</keyword>
<keyword evidence="10" id="KW-1185">Reference proteome</keyword>
<proteinExistence type="inferred from homology"/>
<dbReference type="Gene3D" id="1.10.8.430">
    <property type="entry name" value="Helical domain of apoptotic protease-activating factors"/>
    <property type="match status" value="1"/>
</dbReference>
<dbReference type="InterPro" id="IPR002182">
    <property type="entry name" value="NB-ARC"/>
</dbReference>
<evidence type="ECO:0000256" key="5">
    <source>
        <dbReference type="ARBA" id="ARBA00022821"/>
    </source>
</evidence>
<protein>
    <recommendedName>
        <fullName evidence="8">NB-ARC domain-containing protein</fullName>
    </recommendedName>
</protein>
<dbReference type="EMBL" id="MLFT02000011">
    <property type="protein sequence ID" value="PHT35114.1"/>
    <property type="molecule type" value="Genomic_DNA"/>
</dbReference>
<dbReference type="SUPFAM" id="SSF52540">
    <property type="entry name" value="P-loop containing nucleoside triphosphate hydrolases"/>
    <property type="match status" value="1"/>
</dbReference>
<reference evidence="10" key="2">
    <citation type="journal article" date="2017" name="J. Anim. Genet.">
        <title>Multiple reference genome sequences of hot pepper reveal the massive evolution of plant disease resistance genes by retroduplication.</title>
        <authorList>
            <person name="Kim S."/>
            <person name="Park J."/>
            <person name="Yeom S.-I."/>
            <person name="Kim Y.-M."/>
            <person name="Seo E."/>
            <person name="Kim K.-T."/>
            <person name="Kim M.-S."/>
            <person name="Lee J.M."/>
            <person name="Cheong K."/>
            <person name="Shin H.-S."/>
            <person name="Kim S.-B."/>
            <person name="Han K."/>
            <person name="Lee J."/>
            <person name="Park M."/>
            <person name="Lee H.-A."/>
            <person name="Lee H.-Y."/>
            <person name="Lee Y."/>
            <person name="Oh S."/>
            <person name="Lee J.H."/>
            <person name="Choi E."/>
            <person name="Choi E."/>
            <person name="Lee S.E."/>
            <person name="Jeon J."/>
            <person name="Kim H."/>
            <person name="Choi G."/>
            <person name="Song H."/>
            <person name="Lee J."/>
            <person name="Lee S.-C."/>
            <person name="Kwon J.-K."/>
            <person name="Lee H.-Y."/>
            <person name="Koo N."/>
            <person name="Hong Y."/>
            <person name="Kim R.W."/>
            <person name="Kang W.-H."/>
            <person name="Huh J.H."/>
            <person name="Kang B.-C."/>
            <person name="Yang T.-J."/>
            <person name="Lee Y.-H."/>
            <person name="Bennetzen J.L."/>
            <person name="Choi D."/>
        </authorList>
    </citation>
    <scope>NUCLEOTIDE SEQUENCE [LARGE SCALE GENOMIC DNA]</scope>
    <source>
        <strain evidence="10">cv. PBC81</strain>
    </source>
</reference>
<feature type="domain" description="NB-ARC" evidence="8">
    <location>
        <begin position="112"/>
        <end position="283"/>
    </location>
</feature>
<sequence length="396" mass="45075">MKKWLNKLQIAVDGAENLLKEVNYEALRLKVEGKHQNLAETSNQQVSDLNLSLSDDFFLNIEEKLKDTIKKLEELEKKIGRLGLKEHFVSGTRETRTPSTSLVDESDVFGRKNEIEVLIDHLTSNEASEKNLTVVPIVGMGGMGKTTLSKAVYNDEKVKGHFRLKAWICVSETYDAFRISKGLLQEIGSLDSKEDNNLNQMQVKLKEILNGKRFLIVMDNVWNENYNEWDVLRNIFVQGSIGSKIIVTTRKASVSLMMGSGEINVGTLSDEASWALFRRHSFRDPPKEYPELEEVGKQIADKCKGLPLALKTLAGFLRSKSEVDEWTEVLRSEILELPRRPNGLLPALMLSYNDLPAHLRQCFAFCTIYPKDYQFCKEQVIHLWISNGQVARVLRT</sequence>
<dbReference type="AlphaFoldDB" id="A0A2G2VQ61"/>
<dbReference type="Proteomes" id="UP000224567">
    <property type="component" value="Unassembled WGS sequence"/>
</dbReference>
<comment type="similarity">
    <text evidence="1">Belongs to the disease resistance NB-LRR family.</text>
</comment>
<dbReference type="PRINTS" id="PR00364">
    <property type="entry name" value="DISEASERSIST"/>
</dbReference>
<accession>A0A2G2VQ61</accession>
<keyword evidence="3" id="KW-0677">Repeat</keyword>
<evidence type="ECO:0000259" key="8">
    <source>
        <dbReference type="Pfam" id="PF00931"/>
    </source>
</evidence>
<dbReference type="InterPro" id="IPR027417">
    <property type="entry name" value="P-loop_NTPase"/>
</dbReference>
<reference evidence="9 10" key="1">
    <citation type="journal article" date="2017" name="Genome Biol.">
        <title>New reference genome sequences of hot pepper reveal the massive evolution of plant disease-resistance genes by retroduplication.</title>
        <authorList>
            <person name="Kim S."/>
            <person name="Park J."/>
            <person name="Yeom S.I."/>
            <person name="Kim Y.M."/>
            <person name="Seo E."/>
            <person name="Kim K.T."/>
            <person name="Kim M.S."/>
            <person name="Lee J.M."/>
            <person name="Cheong K."/>
            <person name="Shin H.S."/>
            <person name="Kim S.B."/>
            <person name="Han K."/>
            <person name="Lee J."/>
            <person name="Park M."/>
            <person name="Lee H.A."/>
            <person name="Lee H.Y."/>
            <person name="Lee Y."/>
            <person name="Oh S."/>
            <person name="Lee J.H."/>
            <person name="Choi E."/>
            <person name="Choi E."/>
            <person name="Lee S.E."/>
            <person name="Jeon J."/>
            <person name="Kim H."/>
            <person name="Choi G."/>
            <person name="Song H."/>
            <person name="Lee J."/>
            <person name="Lee S.C."/>
            <person name="Kwon J.K."/>
            <person name="Lee H.Y."/>
            <person name="Koo N."/>
            <person name="Hong Y."/>
            <person name="Kim R.W."/>
            <person name="Kang W.H."/>
            <person name="Huh J.H."/>
            <person name="Kang B.C."/>
            <person name="Yang T.J."/>
            <person name="Lee Y.H."/>
            <person name="Bennetzen J.L."/>
            <person name="Choi D."/>
        </authorList>
    </citation>
    <scope>NUCLEOTIDE SEQUENCE [LARGE SCALE GENOMIC DNA]</scope>
    <source>
        <strain evidence="10">cv. PBC81</strain>
    </source>
</reference>
<evidence type="ECO:0000313" key="9">
    <source>
        <dbReference type="EMBL" id="PHT35114.1"/>
    </source>
</evidence>
<dbReference type="FunFam" id="3.40.50.300:FF:001091">
    <property type="entry name" value="Probable disease resistance protein At1g61300"/>
    <property type="match status" value="1"/>
</dbReference>
<evidence type="ECO:0000256" key="7">
    <source>
        <dbReference type="SAM" id="Coils"/>
    </source>
</evidence>
<gene>
    <name evidence="9" type="ORF">CQW23_26914</name>
</gene>
<evidence type="ECO:0000256" key="3">
    <source>
        <dbReference type="ARBA" id="ARBA00022737"/>
    </source>
</evidence>
<dbReference type="GO" id="GO:0043531">
    <property type="term" value="F:ADP binding"/>
    <property type="evidence" value="ECO:0007669"/>
    <property type="project" value="InterPro"/>
</dbReference>
<dbReference type="GO" id="GO:0006952">
    <property type="term" value="P:defense response"/>
    <property type="evidence" value="ECO:0007669"/>
    <property type="project" value="UniProtKB-KW"/>
</dbReference>
<keyword evidence="6" id="KW-0067">ATP-binding</keyword>
<dbReference type="Gene3D" id="1.10.10.10">
    <property type="entry name" value="Winged helix-like DNA-binding domain superfamily/Winged helix DNA-binding domain"/>
    <property type="match status" value="1"/>
</dbReference>
<keyword evidence="5" id="KW-0611">Plant defense</keyword>
<feature type="coiled-coil region" evidence="7">
    <location>
        <begin position="58"/>
        <end position="85"/>
    </location>
</feature>
<dbReference type="OrthoDB" id="1296353at2759"/>
<dbReference type="InterPro" id="IPR042197">
    <property type="entry name" value="Apaf_helical"/>
</dbReference>